<keyword evidence="4" id="KW-0539">Nucleus</keyword>
<sequence length="780" mass="90684">MDEMLKDARFAHIVKDPKFRRIPKAERKIKIDRRFKGMFKDEKFTVKYTVDKRGRPVDRTTTEDLRKYYDLSSSEDENDTASASFSSTKDSEKTVKKSKEKPAKNITLKIDSAKDSSNEKNKNKKSKDDLLSRRKDLSGTKAGKCLDDHEFFDNENESENESLDTEAESENESLDIEAESSQKELSQEELDRNDKQLSKRRKDEKNELTNKIKDKLKDLTVNYARGEGILLTDSSSEEELSDVSDDEEIEHNWGELDKEAETTDEITRRLAICNMDWDRIRAVDLMILLNSFLPSGGLVHSVTIYPSEFGLQRMKEEEINGPKELRNETLEREDEIEDDNEEGEKYHMEKLRQYQLNRLKYFYAVAEFDSAETANKVYTECDNVEYESTATKLDLRFIPDDMTFDQEFKDKCTEIPEPVKYQPREFTTTALQQVKVQLTWDETNPDRQEFTQKLNSGKLQDIDENDLQTYLASGSESDSDTEEKVDVSVKTHDDLESETNFDVIGKYKSLLRNIEEEEEAKKNKDVELEFTWGLGAKEKAEKLVKERMNKKEELTPFEQYLEKRKAKRKAKKEEKKKLKEERPESDSTDSLLSDVDTNNKHFANELEDSKSSLRKKSKENDNTSVVDSSNEGKKDQVKAELELLLMDQNEDGKKHFNMKQIEENATMSKSKRKRLDKKKNVEEKAAEDDFEVNVKDPRFAALFTSHYFNIDPADPHYRKTKGTEALVNEKLKRRANNEACKVENDKLSKKSKTDEKLPTELQALVKSVKRKTQNMSQSIK</sequence>
<feature type="compositionally biased region" description="Basic and acidic residues" evidence="5">
    <location>
        <begin position="630"/>
        <end position="641"/>
    </location>
</feature>
<name>A0AAW2H308_9HYME</name>
<feature type="domain" description="ESF1 RRM" evidence="7">
    <location>
        <begin position="267"/>
        <end position="413"/>
    </location>
</feature>
<dbReference type="InterPro" id="IPR056750">
    <property type="entry name" value="RRM_ESF1"/>
</dbReference>
<dbReference type="InterPro" id="IPR039754">
    <property type="entry name" value="Esf1"/>
</dbReference>
<keyword evidence="9" id="KW-1185">Reference proteome</keyword>
<evidence type="ECO:0000313" key="8">
    <source>
        <dbReference type="EMBL" id="KAL0133752.1"/>
    </source>
</evidence>
<comment type="similarity">
    <text evidence="2">Belongs to the ESF1 family.</text>
</comment>
<comment type="subcellular location">
    <subcellularLocation>
        <location evidence="1">Nucleus</location>
        <location evidence="1">Nucleolus</location>
    </subcellularLocation>
</comment>
<keyword evidence="3" id="KW-0175">Coiled coil</keyword>
<evidence type="ECO:0000256" key="2">
    <source>
        <dbReference type="ARBA" id="ARBA00009087"/>
    </source>
</evidence>
<feature type="compositionally biased region" description="Acidic residues" evidence="5">
    <location>
        <begin position="153"/>
        <end position="178"/>
    </location>
</feature>
<evidence type="ECO:0000259" key="7">
    <source>
        <dbReference type="Pfam" id="PF25121"/>
    </source>
</evidence>
<evidence type="ECO:0000259" key="6">
    <source>
        <dbReference type="Pfam" id="PF08159"/>
    </source>
</evidence>
<dbReference type="GO" id="GO:0006364">
    <property type="term" value="P:rRNA processing"/>
    <property type="evidence" value="ECO:0007669"/>
    <property type="project" value="InterPro"/>
</dbReference>
<dbReference type="EMBL" id="JADYXP020000001">
    <property type="protein sequence ID" value="KAL0133752.1"/>
    <property type="molecule type" value="Genomic_DNA"/>
</dbReference>
<dbReference type="PANTHER" id="PTHR12202:SF0">
    <property type="entry name" value="ESF1 HOMOLOG"/>
    <property type="match status" value="1"/>
</dbReference>
<feature type="compositionally biased region" description="Basic and acidic residues" evidence="5">
    <location>
        <begin position="571"/>
        <end position="585"/>
    </location>
</feature>
<gene>
    <name evidence="8" type="ORF">PUN28_001014</name>
</gene>
<feature type="compositionally biased region" description="Basic and acidic residues" evidence="5">
    <location>
        <begin position="89"/>
        <end position="103"/>
    </location>
</feature>
<evidence type="ECO:0000313" key="9">
    <source>
        <dbReference type="Proteomes" id="UP001430953"/>
    </source>
</evidence>
<evidence type="ECO:0000256" key="4">
    <source>
        <dbReference type="ARBA" id="ARBA00023242"/>
    </source>
</evidence>
<accession>A0AAW2H308</accession>
<feature type="region of interest" description="Disordered" evidence="5">
    <location>
        <begin position="568"/>
        <end position="688"/>
    </location>
</feature>
<evidence type="ECO:0000256" key="5">
    <source>
        <dbReference type="SAM" id="MobiDB-lite"/>
    </source>
</evidence>
<evidence type="ECO:0000256" key="3">
    <source>
        <dbReference type="ARBA" id="ARBA00023054"/>
    </source>
</evidence>
<feature type="compositionally biased region" description="Basic and acidic residues" evidence="5">
    <location>
        <begin position="597"/>
        <end position="611"/>
    </location>
</feature>
<dbReference type="GO" id="GO:0005730">
    <property type="term" value="C:nucleolus"/>
    <property type="evidence" value="ECO:0007669"/>
    <property type="project" value="UniProtKB-SubCell"/>
</dbReference>
<protein>
    <recommendedName>
        <fullName evidence="10">ESF1-like protein</fullName>
    </recommendedName>
</protein>
<comment type="caution">
    <text evidence="8">The sequence shown here is derived from an EMBL/GenBank/DDBJ whole genome shotgun (WGS) entry which is preliminary data.</text>
</comment>
<evidence type="ECO:0008006" key="10">
    <source>
        <dbReference type="Google" id="ProtNLM"/>
    </source>
</evidence>
<evidence type="ECO:0000256" key="1">
    <source>
        <dbReference type="ARBA" id="ARBA00004604"/>
    </source>
</evidence>
<dbReference type="Proteomes" id="UP001430953">
    <property type="component" value="Unassembled WGS sequence"/>
</dbReference>
<feature type="compositionally biased region" description="Basic and acidic residues" evidence="5">
    <location>
        <begin position="180"/>
        <end position="205"/>
    </location>
</feature>
<feature type="region of interest" description="Disordered" evidence="5">
    <location>
        <begin position="51"/>
        <end position="205"/>
    </location>
</feature>
<dbReference type="AlphaFoldDB" id="A0AAW2H308"/>
<dbReference type="Pfam" id="PF08159">
    <property type="entry name" value="NUC153"/>
    <property type="match status" value="1"/>
</dbReference>
<reference evidence="8 9" key="1">
    <citation type="submission" date="2023-03" db="EMBL/GenBank/DDBJ databases">
        <title>High recombination rates correlate with genetic variation in Cardiocondyla obscurior ants.</title>
        <authorList>
            <person name="Errbii M."/>
        </authorList>
    </citation>
    <scope>NUCLEOTIDE SEQUENCE [LARGE SCALE GENOMIC DNA]</scope>
    <source>
        <strain evidence="8">Alpha-2009</strain>
        <tissue evidence="8">Whole body</tissue>
    </source>
</reference>
<dbReference type="Pfam" id="PF25121">
    <property type="entry name" value="RRM_ESF1"/>
    <property type="match status" value="1"/>
</dbReference>
<dbReference type="PANTHER" id="PTHR12202">
    <property type="entry name" value="ESF1 HOMOLOG"/>
    <property type="match status" value="1"/>
</dbReference>
<feature type="compositionally biased region" description="Basic and acidic residues" evidence="5">
    <location>
        <begin position="111"/>
        <end position="152"/>
    </location>
</feature>
<dbReference type="InterPro" id="IPR012580">
    <property type="entry name" value="NUC153"/>
</dbReference>
<proteinExistence type="inferred from homology"/>
<feature type="compositionally biased region" description="Basic and acidic residues" evidence="5">
    <location>
        <begin position="51"/>
        <end position="69"/>
    </location>
</feature>
<dbReference type="GO" id="GO:0003723">
    <property type="term" value="F:RNA binding"/>
    <property type="evidence" value="ECO:0007669"/>
    <property type="project" value="TreeGrafter"/>
</dbReference>
<organism evidence="8 9">
    <name type="scientific">Cardiocondyla obscurior</name>
    <dbReference type="NCBI Taxonomy" id="286306"/>
    <lineage>
        <taxon>Eukaryota</taxon>
        <taxon>Metazoa</taxon>
        <taxon>Ecdysozoa</taxon>
        <taxon>Arthropoda</taxon>
        <taxon>Hexapoda</taxon>
        <taxon>Insecta</taxon>
        <taxon>Pterygota</taxon>
        <taxon>Neoptera</taxon>
        <taxon>Endopterygota</taxon>
        <taxon>Hymenoptera</taxon>
        <taxon>Apocrita</taxon>
        <taxon>Aculeata</taxon>
        <taxon>Formicoidea</taxon>
        <taxon>Formicidae</taxon>
        <taxon>Myrmicinae</taxon>
        <taxon>Cardiocondyla</taxon>
    </lineage>
</organism>
<feature type="domain" description="NUC153" evidence="6">
    <location>
        <begin position="696"/>
        <end position="723"/>
    </location>
</feature>